<dbReference type="STRING" id="914234.M2RAS1"/>
<evidence type="ECO:0000256" key="1">
    <source>
        <dbReference type="SAM" id="SignalP"/>
    </source>
</evidence>
<dbReference type="Gene3D" id="3.90.1200.10">
    <property type="match status" value="1"/>
</dbReference>
<gene>
    <name evidence="3" type="ORF">CERSUDRAFT_138627</name>
</gene>
<dbReference type="PANTHER" id="PTHR21310">
    <property type="entry name" value="AMINOGLYCOSIDE PHOSPHOTRANSFERASE-RELATED-RELATED"/>
    <property type="match status" value="1"/>
</dbReference>
<feature type="chain" id="PRO_5012768240" description="Aminoglycoside phosphotransferase domain-containing protein" evidence="1">
    <location>
        <begin position="16"/>
        <end position="266"/>
    </location>
</feature>
<dbReference type="PANTHER" id="PTHR21310:SF15">
    <property type="entry name" value="AMINOGLYCOSIDE PHOSPHOTRANSFERASE DOMAIN-CONTAINING PROTEIN"/>
    <property type="match status" value="1"/>
</dbReference>
<dbReference type="HOGENOM" id="CLU_021768_3_2_1"/>
<dbReference type="CDD" id="cd05120">
    <property type="entry name" value="APH_ChoK_like"/>
    <property type="match status" value="1"/>
</dbReference>
<feature type="domain" description="Aminoglycoside phosphotransferase" evidence="2">
    <location>
        <begin position="47"/>
        <end position="227"/>
    </location>
</feature>
<dbReference type="InterPro" id="IPR011009">
    <property type="entry name" value="Kinase-like_dom_sf"/>
</dbReference>
<accession>M2RAS1</accession>
<evidence type="ECO:0000313" key="4">
    <source>
        <dbReference type="Proteomes" id="UP000016930"/>
    </source>
</evidence>
<dbReference type="SUPFAM" id="SSF56112">
    <property type="entry name" value="Protein kinase-like (PK-like)"/>
    <property type="match status" value="1"/>
</dbReference>
<sequence length="266" mass="30766">MLLATLFQLFFDIHSWYLSTWCNRPFAGRVRILSCGLVVKRSSLFGADEANIIRYIRKNTTIPVPRIVLSTQGFGSAFMLMEYVEGEVLEHAWRTMDETQRANIVRQLRSYLVQLRGLPPPRAPLVCSLGGTACKDPRLQSYGSFGPFPTVSDFHNHLVHAAAPWIDDIFLKDIRSRMSDDIRVTFTHGDFAPRNIIVRGDEVAAIIDWEHAGWYPEYWEYVKALYRPMGIKDQSWNDTVKNIVPQDYEKEWRLDREMTDYMVGAI</sequence>
<proteinExistence type="predicted"/>
<reference evidence="3 4" key="1">
    <citation type="journal article" date="2012" name="Proc. Natl. Acad. Sci. U.S.A.">
        <title>Comparative genomics of Ceriporiopsis subvermispora and Phanerochaete chrysosporium provide insight into selective ligninolysis.</title>
        <authorList>
            <person name="Fernandez-Fueyo E."/>
            <person name="Ruiz-Duenas F.J."/>
            <person name="Ferreira P."/>
            <person name="Floudas D."/>
            <person name="Hibbett D.S."/>
            <person name="Canessa P."/>
            <person name="Larrondo L.F."/>
            <person name="James T.Y."/>
            <person name="Seelenfreund D."/>
            <person name="Lobos S."/>
            <person name="Polanco R."/>
            <person name="Tello M."/>
            <person name="Honda Y."/>
            <person name="Watanabe T."/>
            <person name="Watanabe T."/>
            <person name="Ryu J.S."/>
            <person name="Kubicek C.P."/>
            <person name="Schmoll M."/>
            <person name="Gaskell J."/>
            <person name="Hammel K.E."/>
            <person name="St John F.J."/>
            <person name="Vanden Wymelenberg A."/>
            <person name="Sabat G."/>
            <person name="Splinter BonDurant S."/>
            <person name="Syed K."/>
            <person name="Yadav J.S."/>
            <person name="Doddapaneni H."/>
            <person name="Subramanian V."/>
            <person name="Lavin J.L."/>
            <person name="Oguiza J.A."/>
            <person name="Perez G."/>
            <person name="Pisabarro A.G."/>
            <person name="Ramirez L."/>
            <person name="Santoyo F."/>
            <person name="Master E."/>
            <person name="Coutinho P.M."/>
            <person name="Henrissat B."/>
            <person name="Lombard V."/>
            <person name="Magnuson J.K."/>
            <person name="Kuees U."/>
            <person name="Hori C."/>
            <person name="Igarashi K."/>
            <person name="Samejima M."/>
            <person name="Held B.W."/>
            <person name="Barry K.W."/>
            <person name="LaButti K.M."/>
            <person name="Lapidus A."/>
            <person name="Lindquist E.A."/>
            <person name="Lucas S.M."/>
            <person name="Riley R."/>
            <person name="Salamov A.A."/>
            <person name="Hoffmeister D."/>
            <person name="Schwenk D."/>
            <person name="Hadar Y."/>
            <person name="Yarden O."/>
            <person name="de Vries R.P."/>
            <person name="Wiebenga A."/>
            <person name="Stenlid J."/>
            <person name="Eastwood D."/>
            <person name="Grigoriev I.V."/>
            <person name="Berka R.M."/>
            <person name="Blanchette R.A."/>
            <person name="Kersten P."/>
            <person name="Martinez A.T."/>
            <person name="Vicuna R."/>
            <person name="Cullen D."/>
        </authorList>
    </citation>
    <scope>NUCLEOTIDE SEQUENCE [LARGE SCALE GENOMIC DNA]</scope>
    <source>
        <strain evidence="3 4">B</strain>
    </source>
</reference>
<keyword evidence="4" id="KW-1185">Reference proteome</keyword>
<organism evidence="3 4">
    <name type="scientific">Ceriporiopsis subvermispora (strain B)</name>
    <name type="common">White-rot fungus</name>
    <name type="synonym">Gelatoporia subvermispora</name>
    <dbReference type="NCBI Taxonomy" id="914234"/>
    <lineage>
        <taxon>Eukaryota</taxon>
        <taxon>Fungi</taxon>
        <taxon>Dikarya</taxon>
        <taxon>Basidiomycota</taxon>
        <taxon>Agaricomycotina</taxon>
        <taxon>Agaricomycetes</taxon>
        <taxon>Polyporales</taxon>
        <taxon>Gelatoporiaceae</taxon>
        <taxon>Gelatoporia</taxon>
    </lineage>
</organism>
<evidence type="ECO:0000313" key="3">
    <source>
        <dbReference type="EMBL" id="EMD35876.1"/>
    </source>
</evidence>
<dbReference type="EMBL" id="KB445799">
    <property type="protein sequence ID" value="EMD35876.1"/>
    <property type="molecule type" value="Genomic_DNA"/>
</dbReference>
<dbReference type="OrthoDB" id="5404599at2759"/>
<protein>
    <recommendedName>
        <fullName evidence="2">Aminoglycoside phosphotransferase domain-containing protein</fullName>
    </recommendedName>
</protein>
<feature type="signal peptide" evidence="1">
    <location>
        <begin position="1"/>
        <end position="15"/>
    </location>
</feature>
<name>M2RAS1_CERS8</name>
<dbReference type="InterPro" id="IPR002575">
    <property type="entry name" value="Aminoglycoside_PTrfase"/>
</dbReference>
<dbReference type="AlphaFoldDB" id="M2RAS1"/>
<dbReference type="Pfam" id="PF01636">
    <property type="entry name" value="APH"/>
    <property type="match status" value="1"/>
</dbReference>
<dbReference type="Proteomes" id="UP000016930">
    <property type="component" value="Unassembled WGS sequence"/>
</dbReference>
<evidence type="ECO:0000259" key="2">
    <source>
        <dbReference type="Pfam" id="PF01636"/>
    </source>
</evidence>
<keyword evidence="1" id="KW-0732">Signal</keyword>
<dbReference type="InterPro" id="IPR051678">
    <property type="entry name" value="AGP_Transferase"/>
</dbReference>